<dbReference type="Gene3D" id="3.30.450.20">
    <property type="entry name" value="PAS domain"/>
    <property type="match status" value="2"/>
</dbReference>
<dbReference type="SUPFAM" id="SSF55785">
    <property type="entry name" value="PYP-like sensor domain (PAS domain)"/>
    <property type="match status" value="2"/>
</dbReference>
<evidence type="ECO:0000256" key="3">
    <source>
        <dbReference type="ARBA" id="ARBA00022553"/>
    </source>
</evidence>
<dbReference type="EMBL" id="JAFIRR010000179">
    <property type="protein sequence ID" value="MCO6419220.1"/>
    <property type="molecule type" value="Genomic_DNA"/>
</dbReference>
<sequence length="204" mass="23228">MELSPLIPWSADPQGLVTDVGTRWCERTGMTAEETLGTGFAAAVHPDDAPELLDWWQSSVQTGEPFTAECRYRQADGSYCWVHVRAAARRDDEGRILRWYGTLEDIQDRKLAELALRESEEHYRHFVELNPQYPWSANEEGQADQLSSRWLSLLGMTQEQAAGTGWLDAVHPEDLPAVLTIYHQAKASGEPFDYEARFRMADER</sequence>
<dbReference type="SMART" id="SM00086">
    <property type="entry name" value="PAC"/>
    <property type="match status" value="1"/>
</dbReference>
<feature type="domain" description="PAS" evidence="6">
    <location>
        <begin position="1"/>
        <end position="63"/>
    </location>
</feature>
<evidence type="ECO:0000256" key="2">
    <source>
        <dbReference type="ARBA" id="ARBA00012438"/>
    </source>
</evidence>
<evidence type="ECO:0000259" key="7">
    <source>
        <dbReference type="PROSITE" id="PS50113"/>
    </source>
</evidence>
<dbReference type="InterPro" id="IPR052162">
    <property type="entry name" value="Sensor_kinase/Photoreceptor"/>
</dbReference>
<evidence type="ECO:0000313" key="8">
    <source>
        <dbReference type="EMBL" id="MCO6419220.1"/>
    </source>
</evidence>
<dbReference type="InterPro" id="IPR001610">
    <property type="entry name" value="PAC"/>
</dbReference>
<dbReference type="PANTHER" id="PTHR43304:SF1">
    <property type="entry name" value="PAC DOMAIN-CONTAINING PROTEIN"/>
    <property type="match status" value="1"/>
</dbReference>
<accession>A0ABT1DE15</accession>
<evidence type="ECO:0000256" key="5">
    <source>
        <dbReference type="ARBA" id="ARBA00022777"/>
    </source>
</evidence>
<feature type="domain" description="PAS" evidence="6">
    <location>
        <begin position="119"/>
        <end position="189"/>
    </location>
</feature>
<organism evidence="8 9">
    <name type="scientific">Siccirubricoccus soli</name>
    <dbReference type="NCBI Taxonomy" id="2899147"/>
    <lineage>
        <taxon>Bacteria</taxon>
        <taxon>Pseudomonadati</taxon>
        <taxon>Pseudomonadota</taxon>
        <taxon>Alphaproteobacteria</taxon>
        <taxon>Acetobacterales</taxon>
        <taxon>Roseomonadaceae</taxon>
        <taxon>Siccirubricoccus</taxon>
    </lineage>
</organism>
<dbReference type="InterPro" id="IPR013655">
    <property type="entry name" value="PAS_fold_3"/>
</dbReference>
<comment type="caution">
    <text evidence="8">The sequence shown here is derived from an EMBL/GenBank/DDBJ whole genome shotgun (WGS) entry which is preliminary data.</text>
</comment>
<feature type="domain" description="PAC" evidence="7">
    <location>
        <begin position="66"/>
        <end position="118"/>
    </location>
</feature>
<comment type="catalytic activity">
    <reaction evidence="1">
        <text>ATP + protein L-histidine = ADP + protein N-phospho-L-histidine.</text>
        <dbReference type="EC" id="2.7.13.3"/>
    </reaction>
</comment>
<dbReference type="InterPro" id="IPR035965">
    <property type="entry name" value="PAS-like_dom_sf"/>
</dbReference>
<evidence type="ECO:0000256" key="4">
    <source>
        <dbReference type="ARBA" id="ARBA00022679"/>
    </source>
</evidence>
<proteinExistence type="predicted"/>
<dbReference type="SMART" id="SM00091">
    <property type="entry name" value="PAS"/>
    <property type="match status" value="2"/>
</dbReference>
<evidence type="ECO:0000256" key="1">
    <source>
        <dbReference type="ARBA" id="ARBA00000085"/>
    </source>
</evidence>
<dbReference type="Pfam" id="PF08447">
    <property type="entry name" value="PAS_3"/>
    <property type="match status" value="2"/>
</dbReference>
<keyword evidence="4" id="KW-0808">Transferase</keyword>
<evidence type="ECO:0000313" key="9">
    <source>
        <dbReference type="Proteomes" id="UP001523392"/>
    </source>
</evidence>
<gene>
    <name evidence="8" type="ORF">JYK14_24100</name>
</gene>
<dbReference type="CDD" id="cd00130">
    <property type="entry name" value="PAS"/>
    <property type="match status" value="2"/>
</dbReference>
<evidence type="ECO:0000259" key="6">
    <source>
        <dbReference type="PROSITE" id="PS50112"/>
    </source>
</evidence>
<keyword evidence="5" id="KW-0418">Kinase</keyword>
<dbReference type="InterPro" id="IPR000700">
    <property type="entry name" value="PAS-assoc_C"/>
</dbReference>
<protein>
    <recommendedName>
        <fullName evidence="2">histidine kinase</fullName>
        <ecNumber evidence="2">2.7.13.3</ecNumber>
    </recommendedName>
</protein>
<dbReference type="PROSITE" id="PS50112">
    <property type="entry name" value="PAS"/>
    <property type="match status" value="2"/>
</dbReference>
<dbReference type="NCBIfam" id="TIGR00229">
    <property type="entry name" value="sensory_box"/>
    <property type="match status" value="2"/>
</dbReference>
<dbReference type="PANTHER" id="PTHR43304">
    <property type="entry name" value="PHYTOCHROME-LIKE PROTEIN CPH1"/>
    <property type="match status" value="1"/>
</dbReference>
<name>A0ABT1DE15_9PROT</name>
<keyword evidence="9" id="KW-1185">Reference proteome</keyword>
<dbReference type="PROSITE" id="PS50113">
    <property type="entry name" value="PAC"/>
    <property type="match status" value="1"/>
</dbReference>
<reference evidence="8 9" key="1">
    <citation type="submission" date="2021-12" db="EMBL/GenBank/DDBJ databases">
        <title>Siccirubricoccus leaddurans sp. nov., a high concentration Zn2+ tolerance bacterium.</title>
        <authorList>
            <person name="Cao Y."/>
        </authorList>
    </citation>
    <scope>NUCLEOTIDE SEQUENCE [LARGE SCALE GENOMIC DNA]</scope>
    <source>
        <strain evidence="8 9">KC 17139</strain>
    </source>
</reference>
<dbReference type="InterPro" id="IPR000014">
    <property type="entry name" value="PAS"/>
</dbReference>
<dbReference type="Proteomes" id="UP001523392">
    <property type="component" value="Unassembled WGS sequence"/>
</dbReference>
<dbReference type="EC" id="2.7.13.3" evidence="2"/>
<keyword evidence="3" id="KW-0597">Phosphoprotein</keyword>